<reference evidence="3" key="1">
    <citation type="submission" date="2023-03" db="EMBL/GenBank/DDBJ databases">
        <title>Massive genome expansion in bonnet fungi (Mycena s.s.) driven by repeated elements and novel gene families across ecological guilds.</title>
        <authorList>
            <consortium name="Lawrence Berkeley National Laboratory"/>
            <person name="Harder C.B."/>
            <person name="Miyauchi S."/>
            <person name="Viragh M."/>
            <person name="Kuo A."/>
            <person name="Thoen E."/>
            <person name="Andreopoulos B."/>
            <person name="Lu D."/>
            <person name="Skrede I."/>
            <person name="Drula E."/>
            <person name="Henrissat B."/>
            <person name="Morin E."/>
            <person name="Kohler A."/>
            <person name="Barry K."/>
            <person name="LaButti K."/>
            <person name="Morin E."/>
            <person name="Salamov A."/>
            <person name="Lipzen A."/>
            <person name="Mereny Z."/>
            <person name="Hegedus B."/>
            <person name="Baldrian P."/>
            <person name="Stursova M."/>
            <person name="Weitz H."/>
            <person name="Taylor A."/>
            <person name="Grigoriev I.V."/>
            <person name="Nagy L.G."/>
            <person name="Martin F."/>
            <person name="Kauserud H."/>
        </authorList>
    </citation>
    <scope>NUCLEOTIDE SEQUENCE</scope>
    <source>
        <strain evidence="3">CBHHK182m</strain>
    </source>
</reference>
<organism evidence="3 4">
    <name type="scientific">Mycena metata</name>
    <dbReference type="NCBI Taxonomy" id="1033252"/>
    <lineage>
        <taxon>Eukaryota</taxon>
        <taxon>Fungi</taxon>
        <taxon>Dikarya</taxon>
        <taxon>Basidiomycota</taxon>
        <taxon>Agaricomycotina</taxon>
        <taxon>Agaricomycetes</taxon>
        <taxon>Agaricomycetidae</taxon>
        <taxon>Agaricales</taxon>
        <taxon>Marasmiineae</taxon>
        <taxon>Mycenaceae</taxon>
        <taxon>Mycena</taxon>
    </lineage>
</organism>
<protein>
    <recommendedName>
        <fullName evidence="2">NACHT domain-containing protein</fullName>
    </recommendedName>
</protein>
<dbReference type="InterPro" id="IPR027417">
    <property type="entry name" value="P-loop_NTPase"/>
</dbReference>
<dbReference type="SUPFAM" id="SSF52540">
    <property type="entry name" value="P-loop containing nucleoside triphosphate hydrolases"/>
    <property type="match status" value="1"/>
</dbReference>
<name>A0AAD7KHD5_9AGAR</name>
<feature type="region of interest" description="Disordered" evidence="1">
    <location>
        <begin position="1"/>
        <end position="26"/>
    </location>
</feature>
<dbReference type="Proteomes" id="UP001215598">
    <property type="component" value="Unassembled WGS sequence"/>
</dbReference>
<evidence type="ECO:0000313" key="4">
    <source>
        <dbReference type="Proteomes" id="UP001215598"/>
    </source>
</evidence>
<accession>A0AAD7KHD5</accession>
<dbReference type="Pfam" id="PF05729">
    <property type="entry name" value="NACHT"/>
    <property type="match status" value="1"/>
</dbReference>
<dbReference type="AlphaFoldDB" id="A0AAD7KHD5"/>
<dbReference type="Gene3D" id="3.40.50.300">
    <property type="entry name" value="P-loop containing nucleotide triphosphate hydrolases"/>
    <property type="match status" value="1"/>
</dbReference>
<feature type="domain" description="NACHT" evidence="2">
    <location>
        <begin position="107"/>
        <end position="229"/>
    </location>
</feature>
<dbReference type="EMBL" id="JARKIB010000001">
    <property type="protein sequence ID" value="KAJ7785809.1"/>
    <property type="molecule type" value="Genomic_DNA"/>
</dbReference>
<evidence type="ECO:0000313" key="3">
    <source>
        <dbReference type="EMBL" id="KAJ7785809.1"/>
    </source>
</evidence>
<proteinExistence type="predicted"/>
<evidence type="ECO:0000256" key="1">
    <source>
        <dbReference type="SAM" id="MobiDB-lite"/>
    </source>
</evidence>
<evidence type="ECO:0000259" key="2">
    <source>
        <dbReference type="Pfam" id="PF05729"/>
    </source>
</evidence>
<sequence>MAEPTSGPPLKRRRYSAGEHPPSRTVDEDNIAALDDAIARCSDVLETYTQPKTWLTLPFPLIYPNLPSDRFAFTSPTLTPTFPFMPREYLAVVYTTFITMSIGQSSLFLHGMVGLGKSHILAALAILFRKQGHRVVFLPDCTQLLQNPERYMKSALLCAFSGPDDANTRRDIEYLTDLNSIQAWCNHAGKLLFIIDQFNALEVGDQRGNDVEKQRVRQFLLGTYIGHKTIRSSSANDSERFQGIKQNELLMFTQGLTELERESWLNHHASCLPAMTPEEIESFFDFTGGIPLLSKPLLEHPNRNQAFEEIWPVLIKHPIFVQVRVNINQFASRFDQNSAAHKSYLDGLNACLTGRSLLPINHKHIDHRFCRQVDEEGEISCGVARLAIFDLLRRYQPQLARSPDWLAAMSRMSSNRSVFGFMLEQGVLDVLAANGLAETGNELRWDAVDDRNVIRFDGRTLNSLLAALPLNMTGTHTYMCLPDASNFEDVDGVHLTVNTNTKKAHIIPIQVSIAKRHKKSHELFYAKWDLWIQRFQGYSLSTAFLWVKEIGAQEKADVAATVHTTRARKEKALSPAYNIVRISIAQAAPIIAQTLERAGIKLKDL</sequence>
<dbReference type="InterPro" id="IPR007111">
    <property type="entry name" value="NACHT_NTPase"/>
</dbReference>
<comment type="caution">
    <text evidence="3">The sequence shown here is derived from an EMBL/GenBank/DDBJ whole genome shotgun (WGS) entry which is preliminary data.</text>
</comment>
<gene>
    <name evidence="3" type="ORF">B0H16DRAFT_1445775</name>
</gene>
<keyword evidence="4" id="KW-1185">Reference proteome</keyword>